<dbReference type="AlphaFoldDB" id="A0AA39CLH7"/>
<feature type="region of interest" description="Disordered" evidence="1">
    <location>
        <begin position="127"/>
        <end position="158"/>
    </location>
</feature>
<feature type="compositionally biased region" description="Acidic residues" evidence="1">
    <location>
        <begin position="135"/>
        <end position="152"/>
    </location>
</feature>
<evidence type="ECO:0000313" key="3">
    <source>
        <dbReference type="Proteomes" id="UP001172673"/>
    </source>
</evidence>
<keyword evidence="3" id="KW-1185">Reference proteome</keyword>
<organism evidence="2 3">
    <name type="scientific">Cladophialophora chaetospira</name>
    <dbReference type="NCBI Taxonomy" id="386627"/>
    <lineage>
        <taxon>Eukaryota</taxon>
        <taxon>Fungi</taxon>
        <taxon>Dikarya</taxon>
        <taxon>Ascomycota</taxon>
        <taxon>Pezizomycotina</taxon>
        <taxon>Eurotiomycetes</taxon>
        <taxon>Chaetothyriomycetidae</taxon>
        <taxon>Chaetothyriales</taxon>
        <taxon>Herpotrichiellaceae</taxon>
        <taxon>Cladophialophora</taxon>
    </lineage>
</organism>
<proteinExistence type="predicted"/>
<dbReference type="Proteomes" id="UP001172673">
    <property type="component" value="Unassembled WGS sequence"/>
</dbReference>
<gene>
    <name evidence="2" type="ORF">H2200_004247</name>
</gene>
<feature type="region of interest" description="Disordered" evidence="1">
    <location>
        <begin position="1"/>
        <end position="112"/>
    </location>
</feature>
<sequence>MPHGDHGSSQGQLGGGELQIQHDPTRLGEGIDQDRDFSEGSQHGESPKQGSHHSQTPTVKPLDEDEDAQGQDGDLPNDEGDSDSQLGFVFDDDNFHIQQGPPDDDDVQSQQDTMSDDHFFDAVEDNQSQHGDMSDASEDDQSQAEEADEDDPDSPRGKAADLLSMFYVAWNVQPGERDRILAEFANHFNRGRSLESVVAEVDKYCRPKPNKAWPPPCLNARIQSTASGNGGTMVQSTCPFCKKKGKICLFAKFAPGLNGTSQNTVNIAGDDVRWILKKRRATKNDPVDPQWTIGQYVL</sequence>
<feature type="compositionally biased region" description="Polar residues" evidence="1">
    <location>
        <begin position="39"/>
        <end position="58"/>
    </location>
</feature>
<name>A0AA39CLH7_9EURO</name>
<protein>
    <submittedName>
        <fullName evidence="2">Uncharacterized protein</fullName>
    </submittedName>
</protein>
<evidence type="ECO:0000256" key="1">
    <source>
        <dbReference type="SAM" id="MobiDB-lite"/>
    </source>
</evidence>
<feature type="compositionally biased region" description="Acidic residues" evidence="1">
    <location>
        <begin position="63"/>
        <end position="82"/>
    </location>
</feature>
<comment type="caution">
    <text evidence="2">The sequence shown here is derived from an EMBL/GenBank/DDBJ whole genome shotgun (WGS) entry which is preliminary data.</text>
</comment>
<evidence type="ECO:0000313" key="2">
    <source>
        <dbReference type="EMBL" id="KAJ9612650.1"/>
    </source>
</evidence>
<reference evidence="2" key="1">
    <citation type="submission" date="2022-10" db="EMBL/GenBank/DDBJ databases">
        <title>Culturing micro-colonial fungi from biological soil crusts in the Mojave desert and describing Neophaeococcomyces mojavensis, and introducing the new genera and species Taxawa tesnikishii.</title>
        <authorList>
            <person name="Kurbessoian T."/>
            <person name="Stajich J.E."/>
        </authorList>
    </citation>
    <scope>NUCLEOTIDE SEQUENCE</scope>
    <source>
        <strain evidence="2">TK_41</strain>
    </source>
</reference>
<accession>A0AA39CLH7</accession>
<dbReference type="EMBL" id="JAPDRK010000005">
    <property type="protein sequence ID" value="KAJ9612650.1"/>
    <property type="molecule type" value="Genomic_DNA"/>
</dbReference>